<evidence type="ECO:0000313" key="8">
    <source>
        <dbReference type="Proteomes" id="UP001187682"/>
    </source>
</evidence>
<keyword evidence="8" id="KW-1185">Reference proteome</keyword>
<evidence type="ECO:0008006" key="9">
    <source>
        <dbReference type="Google" id="ProtNLM"/>
    </source>
</evidence>
<evidence type="ECO:0000256" key="4">
    <source>
        <dbReference type="ARBA" id="ARBA00023136"/>
    </source>
</evidence>
<comment type="caution">
    <text evidence="7">The sequence shown here is derived from an EMBL/GenBank/DDBJ whole genome shotgun (WGS) entry which is preliminary data.</text>
</comment>
<organism evidence="7 8">
    <name type="scientific">Cephalotrichum gorgonifer</name>
    <dbReference type="NCBI Taxonomy" id="2041049"/>
    <lineage>
        <taxon>Eukaryota</taxon>
        <taxon>Fungi</taxon>
        <taxon>Dikarya</taxon>
        <taxon>Ascomycota</taxon>
        <taxon>Pezizomycotina</taxon>
        <taxon>Sordariomycetes</taxon>
        <taxon>Hypocreomycetidae</taxon>
        <taxon>Microascales</taxon>
        <taxon>Microascaceae</taxon>
        <taxon>Cephalotrichum</taxon>
    </lineage>
</organism>
<evidence type="ECO:0000256" key="6">
    <source>
        <dbReference type="ARBA" id="ARBA00037847"/>
    </source>
</evidence>
<dbReference type="EMBL" id="ONZQ02000012">
    <property type="protein sequence ID" value="SPO05306.1"/>
    <property type="molecule type" value="Genomic_DNA"/>
</dbReference>
<keyword evidence="5" id="KW-0539">Nucleus</keyword>
<gene>
    <name evidence="7" type="ORF">DNG_07993</name>
</gene>
<reference evidence="7" key="1">
    <citation type="submission" date="2018-03" db="EMBL/GenBank/DDBJ databases">
        <authorList>
            <person name="Guldener U."/>
        </authorList>
    </citation>
    <scope>NUCLEOTIDE SEQUENCE</scope>
</reference>
<evidence type="ECO:0000256" key="1">
    <source>
        <dbReference type="ARBA" id="ARBA00004126"/>
    </source>
</evidence>
<evidence type="ECO:0000256" key="3">
    <source>
        <dbReference type="ARBA" id="ARBA00022989"/>
    </source>
</evidence>
<evidence type="ECO:0000313" key="7">
    <source>
        <dbReference type="EMBL" id="SPO05306.1"/>
    </source>
</evidence>
<keyword evidence="4" id="KW-0472">Membrane</keyword>
<dbReference type="GO" id="GO:0031965">
    <property type="term" value="C:nuclear membrane"/>
    <property type="evidence" value="ECO:0007669"/>
    <property type="project" value="UniProtKB-SubCell"/>
</dbReference>
<dbReference type="Pfam" id="PF05705">
    <property type="entry name" value="DUF829"/>
    <property type="match status" value="1"/>
</dbReference>
<dbReference type="AlphaFoldDB" id="A0AAE8N2N2"/>
<name>A0AAE8N2N2_9PEZI</name>
<accession>A0AAE8N2N2</accession>
<sequence>MASSAVASMPEPLHTVEELSSIVSLHRPTATARRDPSSPRLILLFAWMGAQDRHVAKYIAGYQALHPTSPILVVMCPLGNGLFHGKARREVAPAVSALRSLIPDGEGRDAGEGKEPEMMLHLFSNGGCMSFDRFLEVYREDVGSEELPRNVCALDSCPGKFTWARGHRAISAALPPWVSPLVHILVVVEVVMDWFRASAGERGRWGMALNKEVAVKNQTGRVYLYSDGDEMVAAEHVEAHAAEAREAGMGDAVRLENFGENGHVTHMRADPKRYWGALKDLWEGA</sequence>
<proteinExistence type="predicted"/>
<dbReference type="InterPro" id="IPR008547">
    <property type="entry name" value="DUF829_TMEM53"/>
</dbReference>
<dbReference type="Proteomes" id="UP001187682">
    <property type="component" value="Unassembled WGS sequence"/>
</dbReference>
<dbReference type="PANTHER" id="PTHR12265:SF30">
    <property type="entry name" value="TRANSMEMBRANE PROTEIN 53"/>
    <property type="match status" value="1"/>
</dbReference>
<keyword evidence="3" id="KW-1133">Transmembrane helix</keyword>
<evidence type="ECO:0000256" key="2">
    <source>
        <dbReference type="ARBA" id="ARBA00022692"/>
    </source>
</evidence>
<dbReference type="PANTHER" id="PTHR12265">
    <property type="entry name" value="TRANSMEMBRANE PROTEIN 53"/>
    <property type="match status" value="1"/>
</dbReference>
<keyword evidence="2" id="KW-0812">Transmembrane</keyword>
<protein>
    <recommendedName>
        <fullName evidence="9">DUF829 domain-containing protein</fullName>
    </recommendedName>
</protein>
<evidence type="ECO:0000256" key="5">
    <source>
        <dbReference type="ARBA" id="ARBA00023242"/>
    </source>
</evidence>
<comment type="subcellular location">
    <subcellularLocation>
        <location evidence="6">Endomembrane system</location>
        <topology evidence="6">Single-pass membrane protein</topology>
    </subcellularLocation>
    <subcellularLocation>
        <location evidence="1">Nucleus membrane</location>
    </subcellularLocation>
</comment>